<protein>
    <submittedName>
        <fullName evidence="2">Uncharacterized protein</fullName>
    </submittedName>
</protein>
<gene>
    <name evidence="1" type="ORF">M5X16_25565</name>
    <name evidence="2" type="ORF">PC41400_08100</name>
</gene>
<reference evidence="1 4" key="2">
    <citation type="submission" date="2022-05" db="EMBL/GenBank/DDBJ databases">
        <title>Genome Sequencing of Bee-Associated Microbes.</title>
        <authorList>
            <person name="Dunlap C."/>
        </authorList>
    </citation>
    <scope>NUCLEOTIDE SEQUENCE [LARGE SCALE GENOMIC DNA]</scope>
    <source>
        <strain evidence="1 4">NRRL B-23120</strain>
    </source>
</reference>
<evidence type="ECO:0000313" key="3">
    <source>
        <dbReference type="Proteomes" id="UP000288943"/>
    </source>
</evidence>
<accession>A0A410WTC6</accession>
<sequence>MTNEDFIKAVRQIVNIELKENNLAIGHWHLGTVMKVKNKTLLSISINGSATSQDVPCNPDVNFIKGDLVYVVYVNGDSKNKFVPYKRFADENYTGNSVANQVLGNLSLNHKEESGLTAPYNFTVIQGTRGGVQYSELWILVNAYYDYKTKRFKRKNVNNYSFGWQFQGMGTYPGEENFGDYSNQGVNLWKANGKSAYGVNDPARDMTNEDIGAVQSDGSWREFGIMLGWNNVFMCDSYGGMTIGGAGFEIDGNGTSPFKRVSLNKFNGGSVDSSKEYEQYGYAYNGNLWNAFHGMHGSDQNNRNSFFWGLVSPIDFYDQGYHNPYSNQASMEEVKFVLRMKPKNVGHQAENWKDIMSMDMEGNMKLKERTVSATLVANATVNGTDFNFNYPDSTWNKSNTFIAGVIGVQSNGSLKQFGAINATFTDFGAYGYLGEGFVSAKILISKY</sequence>
<dbReference type="RefSeq" id="WP_042229090.1">
    <property type="nucleotide sequence ID" value="NZ_CP026520.1"/>
</dbReference>
<dbReference type="EMBL" id="JAMDMJ010000039">
    <property type="protein sequence ID" value="MCY9599131.1"/>
    <property type="molecule type" value="Genomic_DNA"/>
</dbReference>
<organism evidence="2 3">
    <name type="scientific">Paenibacillus chitinolyticus</name>
    <dbReference type="NCBI Taxonomy" id="79263"/>
    <lineage>
        <taxon>Bacteria</taxon>
        <taxon>Bacillati</taxon>
        <taxon>Bacillota</taxon>
        <taxon>Bacilli</taxon>
        <taxon>Bacillales</taxon>
        <taxon>Paenibacillaceae</taxon>
        <taxon>Paenibacillus</taxon>
    </lineage>
</organism>
<dbReference type="KEGG" id="pchi:PC41400_08100"/>
<evidence type="ECO:0000313" key="1">
    <source>
        <dbReference type="EMBL" id="MCY9599131.1"/>
    </source>
</evidence>
<dbReference type="Proteomes" id="UP000288943">
    <property type="component" value="Chromosome"/>
</dbReference>
<dbReference type="AlphaFoldDB" id="A0A410WTC6"/>
<proteinExistence type="predicted"/>
<dbReference type="OrthoDB" id="2553283at2"/>
<dbReference type="Proteomes" id="UP001527202">
    <property type="component" value="Unassembled WGS sequence"/>
</dbReference>
<evidence type="ECO:0000313" key="2">
    <source>
        <dbReference type="EMBL" id="QAV17628.1"/>
    </source>
</evidence>
<dbReference type="GeneID" id="95374772"/>
<keyword evidence="4" id="KW-1185">Reference proteome</keyword>
<dbReference type="EMBL" id="CP026520">
    <property type="protein sequence ID" value="QAV17628.1"/>
    <property type="molecule type" value="Genomic_DNA"/>
</dbReference>
<name>A0A410WTC6_9BACL</name>
<reference evidence="2 3" key="1">
    <citation type="submission" date="2018-01" db="EMBL/GenBank/DDBJ databases">
        <title>The whole genome sequencing and assembly of Paenibacillus chitinolyticus KCCM 41400 strain.</title>
        <authorList>
            <person name="Kim J.-Y."/>
            <person name="Park M.-K."/>
            <person name="Lee Y.-J."/>
            <person name="Yi H."/>
            <person name="Bahn Y.-S."/>
            <person name="Kim J.F."/>
            <person name="Lee D.-W."/>
        </authorList>
    </citation>
    <scope>NUCLEOTIDE SEQUENCE [LARGE SCALE GENOMIC DNA]</scope>
    <source>
        <strain evidence="2 3">KCCM 41400</strain>
    </source>
</reference>
<evidence type="ECO:0000313" key="4">
    <source>
        <dbReference type="Proteomes" id="UP001527202"/>
    </source>
</evidence>